<evidence type="ECO:0000313" key="4">
    <source>
        <dbReference type="Proteomes" id="UP001249851"/>
    </source>
</evidence>
<dbReference type="SMART" id="SM00181">
    <property type="entry name" value="EGF"/>
    <property type="match status" value="1"/>
</dbReference>
<comment type="caution">
    <text evidence="1">Lacks conserved residue(s) required for the propagation of feature annotation.</text>
</comment>
<dbReference type="EMBL" id="JARQWQ010000011">
    <property type="protein sequence ID" value="KAK2568586.1"/>
    <property type="molecule type" value="Genomic_DNA"/>
</dbReference>
<organism evidence="3 4">
    <name type="scientific">Acropora cervicornis</name>
    <name type="common">Staghorn coral</name>
    <dbReference type="NCBI Taxonomy" id="6130"/>
    <lineage>
        <taxon>Eukaryota</taxon>
        <taxon>Metazoa</taxon>
        <taxon>Cnidaria</taxon>
        <taxon>Anthozoa</taxon>
        <taxon>Hexacorallia</taxon>
        <taxon>Scleractinia</taxon>
        <taxon>Astrocoeniina</taxon>
        <taxon>Acroporidae</taxon>
        <taxon>Acropora</taxon>
    </lineage>
</organism>
<dbReference type="PROSITE" id="PS01186">
    <property type="entry name" value="EGF_2"/>
    <property type="match status" value="1"/>
</dbReference>
<protein>
    <submittedName>
        <fullName evidence="3">Skeletal organic matrix protein 5</fullName>
    </submittedName>
</protein>
<dbReference type="PROSITE" id="PS00022">
    <property type="entry name" value="EGF_1"/>
    <property type="match status" value="1"/>
</dbReference>
<dbReference type="PROSITE" id="PS50026">
    <property type="entry name" value="EGF_3"/>
    <property type="match status" value="1"/>
</dbReference>
<dbReference type="SUPFAM" id="SSF57196">
    <property type="entry name" value="EGF/Laminin"/>
    <property type="match status" value="1"/>
</dbReference>
<name>A0AAD9QW98_ACRCE</name>
<dbReference type="CDD" id="cd00054">
    <property type="entry name" value="EGF_CA"/>
    <property type="match status" value="1"/>
</dbReference>
<evidence type="ECO:0000256" key="1">
    <source>
        <dbReference type="PROSITE-ProRule" id="PRU00076"/>
    </source>
</evidence>
<reference evidence="3" key="2">
    <citation type="journal article" date="2023" name="Science">
        <title>Genomic signatures of disease resistance in endangered staghorn corals.</title>
        <authorList>
            <person name="Vollmer S.V."/>
            <person name="Selwyn J.D."/>
            <person name="Despard B.A."/>
            <person name="Roesel C.L."/>
        </authorList>
    </citation>
    <scope>NUCLEOTIDE SEQUENCE</scope>
    <source>
        <strain evidence="3">K2</strain>
    </source>
</reference>
<keyword evidence="1" id="KW-1015">Disulfide bond</keyword>
<gene>
    <name evidence="3" type="ORF">P5673_006520</name>
</gene>
<keyword evidence="4" id="KW-1185">Reference proteome</keyword>
<dbReference type="Proteomes" id="UP001249851">
    <property type="component" value="Unassembled WGS sequence"/>
</dbReference>
<sequence>MFESSCRVLCYLDADCISYNVMKGVNNEPKQCELNNSTHKQYETNLKEHPGYIYHEAEDFCESNLCKNNATCQTGFTDRGYRCLCPIGYYGQNCDVALRCKDIYERNLTRENKAYTLHLDSQDTLVFCHLNDTGLGECGGGGWTLVIKSDGAKETFNFSSKLWSSYDTLNILGGRTGFDSQETKLPTYWNTPFTKICLAMKIGQQMNFITINRKADSLHSLIADGEYRATTLGRDEWKSLIGTQGSLQRYCNKEGFNPSCIGNHAKARIGIVGNNENDCITCDSFVGFGGGGRPYYSSITCGNSAVVAADNGNKKIKAMGYILVQ</sequence>
<accession>A0AAD9QW98</accession>
<comment type="caution">
    <text evidence="3">The sequence shown here is derived from an EMBL/GenBank/DDBJ whole genome shotgun (WGS) entry which is preliminary data.</text>
</comment>
<evidence type="ECO:0000313" key="3">
    <source>
        <dbReference type="EMBL" id="KAK2568586.1"/>
    </source>
</evidence>
<feature type="disulfide bond" evidence="1">
    <location>
        <begin position="66"/>
        <end position="83"/>
    </location>
</feature>
<dbReference type="InterPro" id="IPR000742">
    <property type="entry name" value="EGF"/>
</dbReference>
<keyword evidence="1" id="KW-0245">EGF-like domain</keyword>
<proteinExistence type="predicted"/>
<feature type="disulfide bond" evidence="1">
    <location>
        <begin position="85"/>
        <end position="94"/>
    </location>
</feature>
<dbReference type="Gene3D" id="2.10.25.10">
    <property type="entry name" value="Laminin"/>
    <property type="match status" value="1"/>
</dbReference>
<dbReference type="AlphaFoldDB" id="A0AAD9QW98"/>
<evidence type="ECO:0000259" key="2">
    <source>
        <dbReference type="PROSITE" id="PS50026"/>
    </source>
</evidence>
<reference evidence="3" key="1">
    <citation type="journal article" date="2023" name="G3 (Bethesda)">
        <title>Whole genome assembly and annotation of the endangered Caribbean coral Acropora cervicornis.</title>
        <authorList>
            <person name="Selwyn J.D."/>
            <person name="Vollmer S.V."/>
        </authorList>
    </citation>
    <scope>NUCLEOTIDE SEQUENCE</scope>
    <source>
        <strain evidence="3">K2</strain>
    </source>
</reference>
<dbReference type="Pfam" id="PF00008">
    <property type="entry name" value="EGF"/>
    <property type="match status" value="1"/>
</dbReference>
<feature type="domain" description="EGF-like" evidence="2">
    <location>
        <begin position="57"/>
        <end position="95"/>
    </location>
</feature>